<keyword evidence="1" id="KW-0472">Membrane</keyword>
<comment type="caution">
    <text evidence="2">The sequence shown here is derived from an EMBL/GenBank/DDBJ whole genome shotgun (WGS) entry which is preliminary data.</text>
</comment>
<dbReference type="EMBL" id="JBHSAY010000015">
    <property type="protein sequence ID" value="MFC4134714.1"/>
    <property type="molecule type" value="Genomic_DNA"/>
</dbReference>
<sequence length="223" mass="25097">MKRPWIGPLAFVVLVFLAFSLPPYLSFTPDNSRLPLDPRYPWHFPLLVGHILFGTVALIACSMQIWPWLRQKRPALHRWTGRVYVLGGVLPAGILGIFVGALAVTPGFSGKAGNVTLAIVWLFVTYRGFRAARAARYAEHRRWMIRSFALCTSIVVNRLWTVLLIVALSPMLDSQFGGDQDALIKQAVEAGIWLSWIVNLLIAEWWIERARTPKGRRPALAQA</sequence>
<protein>
    <submittedName>
        <fullName evidence="2">DUF2306 domain-containing protein</fullName>
    </submittedName>
</protein>
<proteinExistence type="predicted"/>
<feature type="transmembrane region" description="Helical" evidence="1">
    <location>
        <begin position="81"/>
        <end position="102"/>
    </location>
</feature>
<gene>
    <name evidence="2" type="ORF">ACFOZ4_29245</name>
</gene>
<evidence type="ECO:0000256" key="1">
    <source>
        <dbReference type="SAM" id="Phobius"/>
    </source>
</evidence>
<feature type="transmembrane region" description="Helical" evidence="1">
    <location>
        <begin position="44"/>
        <end position="69"/>
    </location>
</feature>
<evidence type="ECO:0000313" key="3">
    <source>
        <dbReference type="Proteomes" id="UP001595816"/>
    </source>
</evidence>
<keyword evidence="1" id="KW-0812">Transmembrane</keyword>
<dbReference type="RefSeq" id="WP_253761142.1">
    <property type="nucleotide sequence ID" value="NZ_JAMZDZ010000001.1"/>
</dbReference>
<accession>A0ABV8LY37</accession>
<evidence type="ECO:0000313" key="2">
    <source>
        <dbReference type="EMBL" id="MFC4134714.1"/>
    </source>
</evidence>
<keyword evidence="3" id="KW-1185">Reference proteome</keyword>
<dbReference type="Pfam" id="PF10067">
    <property type="entry name" value="DUF2306"/>
    <property type="match status" value="1"/>
</dbReference>
<feature type="transmembrane region" description="Helical" evidence="1">
    <location>
        <begin position="147"/>
        <end position="170"/>
    </location>
</feature>
<reference evidence="3" key="1">
    <citation type="journal article" date="2019" name="Int. J. Syst. Evol. Microbiol.">
        <title>The Global Catalogue of Microorganisms (GCM) 10K type strain sequencing project: providing services to taxonomists for standard genome sequencing and annotation.</title>
        <authorList>
            <consortium name="The Broad Institute Genomics Platform"/>
            <consortium name="The Broad Institute Genome Sequencing Center for Infectious Disease"/>
            <person name="Wu L."/>
            <person name="Ma J."/>
        </authorList>
    </citation>
    <scope>NUCLEOTIDE SEQUENCE [LARGE SCALE GENOMIC DNA]</scope>
    <source>
        <strain evidence="3">CGMCC 4.7289</strain>
    </source>
</reference>
<dbReference type="Proteomes" id="UP001595816">
    <property type="component" value="Unassembled WGS sequence"/>
</dbReference>
<name>A0ABV8LY37_9ACTN</name>
<organism evidence="2 3">
    <name type="scientific">Hamadaea flava</name>
    <dbReference type="NCBI Taxonomy" id="1742688"/>
    <lineage>
        <taxon>Bacteria</taxon>
        <taxon>Bacillati</taxon>
        <taxon>Actinomycetota</taxon>
        <taxon>Actinomycetes</taxon>
        <taxon>Micromonosporales</taxon>
        <taxon>Micromonosporaceae</taxon>
        <taxon>Hamadaea</taxon>
    </lineage>
</organism>
<feature type="transmembrane region" description="Helical" evidence="1">
    <location>
        <begin position="190"/>
        <end position="207"/>
    </location>
</feature>
<keyword evidence="1" id="KW-1133">Transmembrane helix</keyword>
<feature type="transmembrane region" description="Helical" evidence="1">
    <location>
        <begin position="108"/>
        <end position="126"/>
    </location>
</feature>
<dbReference type="InterPro" id="IPR018750">
    <property type="entry name" value="DUF2306_membrane"/>
</dbReference>